<evidence type="ECO:0000313" key="2">
    <source>
        <dbReference type="Proteomes" id="UP000198896"/>
    </source>
</evidence>
<name>A0A1I1XW03_9FIRM</name>
<sequence>MREEIKNSSRKRIGYIEDGLYGKKIVLDDKAHKLGEIREEYGGKLVVYDWMLHRLGHWDNRNDITYDKNGRRIGKGNLLLNFLFDNL</sequence>
<dbReference type="AlphaFoldDB" id="A0A1I1XW03"/>
<keyword evidence="2" id="KW-1185">Reference proteome</keyword>
<evidence type="ECO:0000313" key="1">
    <source>
        <dbReference type="EMBL" id="SFE10063.1"/>
    </source>
</evidence>
<proteinExistence type="predicted"/>
<reference evidence="1 2" key="1">
    <citation type="submission" date="2016-10" db="EMBL/GenBank/DDBJ databases">
        <authorList>
            <person name="de Groot N.N."/>
        </authorList>
    </citation>
    <scope>NUCLEOTIDE SEQUENCE [LARGE SCALE GENOMIC DNA]</scope>
    <source>
        <strain evidence="1 2">DSM 9236</strain>
    </source>
</reference>
<gene>
    <name evidence="1" type="ORF">SAMN05216245_101393</name>
</gene>
<dbReference type="EMBL" id="FONL01000001">
    <property type="protein sequence ID" value="SFE10063.1"/>
    <property type="molecule type" value="Genomic_DNA"/>
</dbReference>
<organism evidence="1 2">
    <name type="scientific">Succiniclasticum ruminis DSM 9236</name>
    <dbReference type="NCBI Taxonomy" id="1123323"/>
    <lineage>
        <taxon>Bacteria</taxon>
        <taxon>Bacillati</taxon>
        <taxon>Bacillota</taxon>
        <taxon>Negativicutes</taxon>
        <taxon>Acidaminococcales</taxon>
        <taxon>Acidaminococcaceae</taxon>
        <taxon>Succiniclasticum</taxon>
    </lineage>
</organism>
<protein>
    <submittedName>
        <fullName evidence="1">Uncharacterized protein</fullName>
    </submittedName>
</protein>
<dbReference type="STRING" id="1123323.SAMN05216245_101393"/>
<dbReference type="Proteomes" id="UP000198896">
    <property type="component" value="Unassembled WGS sequence"/>
</dbReference>
<accession>A0A1I1XW03</accession>
<dbReference type="RefSeq" id="WP_093912563.1">
    <property type="nucleotide sequence ID" value="NZ_FONL01000001.1"/>
</dbReference>